<dbReference type="KEGG" id="tra:Trad_0503"/>
<protein>
    <recommendedName>
        <fullName evidence="4">Probable septum site-determining protein MinC</fullName>
    </recommendedName>
</protein>
<proteinExistence type="inferred from homology"/>
<dbReference type="OrthoDB" id="9790810at2"/>
<feature type="domain" description="Septum formation inhibitor MinC C-terminal" evidence="5">
    <location>
        <begin position="83"/>
        <end position="180"/>
    </location>
</feature>
<keyword evidence="2 4" id="KW-0717">Septation</keyword>
<comment type="similarity">
    <text evidence="4">Belongs to the MinC family.</text>
</comment>
<evidence type="ECO:0000313" key="7">
    <source>
        <dbReference type="Proteomes" id="UP000000379"/>
    </source>
</evidence>
<comment type="function">
    <text evidence="4">Cell division inhibitor that blocks the formation of polar Z ring septums. Rapidly oscillates between the poles of the cell to destabilize FtsZ filaments that have formed before they mature into polar Z rings. Prevents FtsZ polymerization.</text>
</comment>
<organism evidence="6 7">
    <name type="scientific">Truepera radiovictrix (strain DSM 17093 / CIP 108686 / LMG 22925 / RQ-24)</name>
    <dbReference type="NCBI Taxonomy" id="649638"/>
    <lineage>
        <taxon>Bacteria</taxon>
        <taxon>Thermotogati</taxon>
        <taxon>Deinococcota</taxon>
        <taxon>Deinococci</taxon>
        <taxon>Trueperales</taxon>
        <taxon>Trueperaceae</taxon>
        <taxon>Truepera</taxon>
    </lineage>
</organism>
<dbReference type="Proteomes" id="UP000000379">
    <property type="component" value="Chromosome"/>
</dbReference>
<dbReference type="PANTHER" id="PTHR34108">
    <property type="entry name" value="SEPTUM SITE-DETERMINING PROTEIN MINC"/>
    <property type="match status" value="1"/>
</dbReference>
<dbReference type="Gene3D" id="2.160.20.70">
    <property type="match status" value="1"/>
</dbReference>
<dbReference type="Pfam" id="PF03775">
    <property type="entry name" value="MinC_C"/>
    <property type="match status" value="1"/>
</dbReference>
<sequence>MKTRGTRSGILLSLEPHDTPETLRARLGAQRELLTGKVFVELAERTPWETLRTLDDIVTEAGGRLAEVRPPTAVTQARGETLIVGRTVRSGARLEARGSAIIIGDVNAGAEVIAEDDIIVLGTLRGVAHAGAGGNERAIIWAQQVQSKQLRIAGALAQAGGDAKTVSGPEVAQLHNGQIILRPWDP</sequence>
<evidence type="ECO:0000313" key="6">
    <source>
        <dbReference type="EMBL" id="ADI13640.1"/>
    </source>
</evidence>
<gene>
    <name evidence="4" type="primary">minC</name>
    <name evidence="6" type="ordered locus">Trad_0503</name>
</gene>
<dbReference type="HAMAP" id="MF_00267">
    <property type="entry name" value="MinC"/>
    <property type="match status" value="1"/>
</dbReference>
<reference evidence="6 7" key="2">
    <citation type="journal article" date="2011" name="Stand. Genomic Sci.">
        <title>Complete genome sequence of Truepera radiovictrix type strain (RQ-24).</title>
        <authorList>
            <person name="Ivanova N."/>
            <person name="Rohde C."/>
            <person name="Munk C."/>
            <person name="Nolan M."/>
            <person name="Lucas S."/>
            <person name="Del Rio T.G."/>
            <person name="Tice H."/>
            <person name="Deshpande S."/>
            <person name="Cheng J.F."/>
            <person name="Tapia R."/>
            <person name="Han C."/>
            <person name="Goodwin L."/>
            <person name="Pitluck S."/>
            <person name="Liolios K."/>
            <person name="Mavromatis K."/>
            <person name="Mikhailova N."/>
            <person name="Pati A."/>
            <person name="Chen A."/>
            <person name="Palaniappan K."/>
            <person name="Land M."/>
            <person name="Hauser L."/>
            <person name="Chang Y.J."/>
            <person name="Jeffries C.D."/>
            <person name="Brambilla E."/>
            <person name="Rohde M."/>
            <person name="Goker M."/>
            <person name="Tindall B.J."/>
            <person name="Woyke T."/>
            <person name="Bristow J."/>
            <person name="Eisen J.A."/>
            <person name="Markowitz V."/>
            <person name="Hugenholtz P."/>
            <person name="Kyrpides N.C."/>
            <person name="Klenk H.P."/>
            <person name="Lapidus A."/>
        </authorList>
    </citation>
    <scope>NUCLEOTIDE SEQUENCE [LARGE SCALE GENOMIC DNA]</scope>
    <source>
        <strain evidence="7">DSM 17093 / CIP 108686 / LMG 22925 / RQ-24</strain>
    </source>
</reference>
<evidence type="ECO:0000256" key="4">
    <source>
        <dbReference type="HAMAP-Rule" id="MF_00267"/>
    </source>
</evidence>
<dbReference type="GO" id="GO:1901891">
    <property type="term" value="P:regulation of cell septum assembly"/>
    <property type="evidence" value="ECO:0007669"/>
    <property type="project" value="InterPro"/>
</dbReference>
<dbReference type="AlphaFoldDB" id="D7CSA8"/>
<dbReference type="eggNOG" id="COG0850">
    <property type="taxonomic scope" value="Bacteria"/>
</dbReference>
<dbReference type="InterPro" id="IPR016098">
    <property type="entry name" value="CAP/MinC_C"/>
</dbReference>
<evidence type="ECO:0000259" key="5">
    <source>
        <dbReference type="Pfam" id="PF03775"/>
    </source>
</evidence>
<dbReference type="HOGENOM" id="CLU_048711_2_0_0"/>
<dbReference type="InterPro" id="IPR005526">
    <property type="entry name" value="Septum_form_inhib_MinC_C"/>
</dbReference>
<reference evidence="7" key="1">
    <citation type="submission" date="2010-05" db="EMBL/GenBank/DDBJ databases">
        <title>The complete genome of Truepera radiovictris DSM 17093.</title>
        <authorList>
            <consortium name="US DOE Joint Genome Institute (JGI-PGF)"/>
            <person name="Lucas S."/>
            <person name="Copeland A."/>
            <person name="Lapidus A."/>
            <person name="Glavina del Rio T."/>
            <person name="Dalin E."/>
            <person name="Tice H."/>
            <person name="Bruce D."/>
            <person name="Goodwin L."/>
            <person name="Pitluck S."/>
            <person name="Kyrpides N."/>
            <person name="Mavromatis K."/>
            <person name="Ovchinnikova G."/>
            <person name="Munk A.C."/>
            <person name="Detter J.C."/>
            <person name="Han C."/>
            <person name="Tapia R."/>
            <person name="Land M."/>
            <person name="Hauser L."/>
            <person name="Markowitz V."/>
            <person name="Cheng J.-F."/>
            <person name="Hugenholtz P."/>
            <person name="Woyke T."/>
            <person name="Wu D."/>
            <person name="Tindall B."/>
            <person name="Pomrenke H.G."/>
            <person name="Brambilla E."/>
            <person name="Klenk H.-P."/>
            <person name="Eisen J.A."/>
        </authorList>
    </citation>
    <scope>NUCLEOTIDE SEQUENCE [LARGE SCALE GENOMIC DNA]</scope>
    <source>
        <strain evidence="7">DSM 17093 / CIP 108686 / LMG 22925 / RQ-24</strain>
    </source>
</reference>
<name>D7CSA8_TRURR</name>
<dbReference type="EMBL" id="CP002049">
    <property type="protein sequence ID" value="ADI13640.1"/>
    <property type="molecule type" value="Genomic_DNA"/>
</dbReference>
<keyword evidence="1 4" id="KW-0132">Cell division</keyword>
<accession>D7CSA8</accession>
<keyword evidence="7" id="KW-1185">Reference proteome</keyword>
<dbReference type="STRING" id="649638.Trad_0503"/>
<comment type="subunit">
    <text evidence="4">Interacts with MinD and FtsZ.</text>
</comment>
<evidence type="ECO:0000256" key="1">
    <source>
        <dbReference type="ARBA" id="ARBA00022618"/>
    </source>
</evidence>
<dbReference type="InterPro" id="IPR013033">
    <property type="entry name" value="MinC"/>
</dbReference>
<dbReference type="GO" id="GO:0000917">
    <property type="term" value="P:division septum assembly"/>
    <property type="evidence" value="ECO:0007669"/>
    <property type="project" value="UniProtKB-KW"/>
</dbReference>
<dbReference type="SUPFAM" id="SSF63848">
    <property type="entry name" value="Cell-division inhibitor MinC, C-terminal domain"/>
    <property type="match status" value="1"/>
</dbReference>
<evidence type="ECO:0000256" key="2">
    <source>
        <dbReference type="ARBA" id="ARBA00023210"/>
    </source>
</evidence>
<dbReference type="GO" id="GO:0000902">
    <property type="term" value="P:cell morphogenesis"/>
    <property type="evidence" value="ECO:0007669"/>
    <property type="project" value="InterPro"/>
</dbReference>
<dbReference type="PANTHER" id="PTHR34108:SF1">
    <property type="entry name" value="SEPTUM SITE-DETERMINING PROTEIN MINC"/>
    <property type="match status" value="1"/>
</dbReference>
<evidence type="ECO:0000256" key="3">
    <source>
        <dbReference type="ARBA" id="ARBA00023306"/>
    </source>
</evidence>
<dbReference type="InterPro" id="IPR036145">
    <property type="entry name" value="MinC_C_sf"/>
</dbReference>
<dbReference type="RefSeq" id="WP_013177020.1">
    <property type="nucleotide sequence ID" value="NC_014221.1"/>
</dbReference>
<keyword evidence="3 4" id="KW-0131">Cell cycle</keyword>